<dbReference type="GO" id="GO:0046872">
    <property type="term" value="F:metal ion binding"/>
    <property type="evidence" value="ECO:0007669"/>
    <property type="project" value="UniProtKB-KW"/>
</dbReference>
<dbReference type="InterPro" id="IPR036177">
    <property type="entry name" value="Peptidase_M55_sf"/>
</dbReference>
<protein>
    <recommendedName>
        <fullName evidence="4">Peptidase M55</fullName>
    </recommendedName>
</protein>
<dbReference type="AlphaFoldDB" id="A0A7C6AAY2"/>
<dbReference type="PIRSF" id="PIRSF015853">
    <property type="entry name" value="Pep_DppA"/>
    <property type="match status" value="1"/>
</dbReference>
<feature type="active site" description="Nucleophile" evidence="1">
    <location>
        <position position="116"/>
    </location>
</feature>
<organism evidence="3">
    <name type="scientific">candidate division WOR-3 bacterium</name>
    <dbReference type="NCBI Taxonomy" id="2052148"/>
    <lineage>
        <taxon>Bacteria</taxon>
        <taxon>Bacteria division WOR-3</taxon>
    </lineage>
</organism>
<dbReference type="InterPro" id="IPR027476">
    <property type="entry name" value="DppA_N"/>
</dbReference>
<dbReference type="InterPro" id="IPR007035">
    <property type="entry name" value="Peptidase_M55"/>
</dbReference>
<evidence type="ECO:0000256" key="1">
    <source>
        <dbReference type="PIRSR" id="PIRSR015853-1"/>
    </source>
</evidence>
<reference evidence="3" key="1">
    <citation type="journal article" date="2020" name="mSystems">
        <title>Genome- and Community-Level Interaction Insights into Carbon Utilization and Element Cycling Functions of Hydrothermarchaeota in Hydrothermal Sediment.</title>
        <authorList>
            <person name="Zhou Z."/>
            <person name="Liu Y."/>
            <person name="Xu W."/>
            <person name="Pan J."/>
            <person name="Luo Z.H."/>
            <person name="Li M."/>
        </authorList>
    </citation>
    <scope>NUCLEOTIDE SEQUENCE [LARGE SCALE GENOMIC DNA]</scope>
    <source>
        <strain evidence="3">SpSt-876</strain>
    </source>
</reference>
<dbReference type="EMBL" id="DTLI01000224">
    <property type="protein sequence ID" value="HHS53046.1"/>
    <property type="molecule type" value="Genomic_DNA"/>
</dbReference>
<dbReference type="Pfam" id="PF04951">
    <property type="entry name" value="Peptidase_M55"/>
    <property type="match status" value="1"/>
</dbReference>
<feature type="binding site" evidence="2">
    <location>
        <position position="10"/>
    </location>
    <ligand>
        <name>Zn(2+)</name>
        <dbReference type="ChEBI" id="CHEBI:29105"/>
        <label>2</label>
    </ligand>
</feature>
<dbReference type="SUPFAM" id="SSF63992">
    <property type="entry name" value="Dipeptide transport protein"/>
    <property type="match status" value="1"/>
</dbReference>
<feature type="binding site" evidence="2">
    <location>
        <position position="135"/>
    </location>
    <ligand>
        <name>Zn(2+)</name>
        <dbReference type="ChEBI" id="CHEBI:29105"/>
        <label>2</label>
    </ligand>
</feature>
<feature type="binding site" evidence="2">
    <location>
        <position position="10"/>
    </location>
    <ligand>
        <name>Zn(2+)</name>
        <dbReference type="ChEBI" id="CHEBI:29105"/>
        <label>1</label>
    </ligand>
</feature>
<keyword evidence="2" id="KW-0479">Metal-binding</keyword>
<evidence type="ECO:0000256" key="2">
    <source>
        <dbReference type="PIRSR" id="PIRSR015853-2"/>
    </source>
</evidence>
<name>A0A7C6AAY2_UNCW3</name>
<feature type="binding site" evidence="2">
    <location>
        <position position="12"/>
    </location>
    <ligand>
        <name>Zn(2+)</name>
        <dbReference type="ChEBI" id="CHEBI:29105"/>
        <label>1</label>
    </ligand>
</feature>
<keyword evidence="2" id="KW-0862">Zinc</keyword>
<proteinExistence type="predicted"/>
<evidence type="ECO:0000313" key="3">
    <source>
        <dbReference type="EMBL" id="HHS53046.1"/>
    </source>
</evidence>
<gene>
    <name evidence="3" type="ORF">ENW73_09400</name>
</gene>
<comment type="caution">
    <text evidence="3">The sequence shown here is derived from an EMBL/GenBank/DDBJ whole genome shotgun (WGS) entry which is preliminary data.</text>
</comment>
<dbReference type="Gene3D" id="3.30.1360.130">
    <property type="entry name" value="Dipeptide transport protein"/>
    <property type="match status" value="1"/>
</dbReference>
<dbReference type="Gene3D" id="3.40.50.10780">
    <property type="entry name" value="Dipeptide transport protein"/>
    <property type="match status" value="1"/>
</dbReference>
<feature type="binding site" evidence="2">
    <location>
        <position position="60"/>
    </location>
    <ligand>
        <name>Zn(2+)</name>
        <dbReference type="ChEBI" id="CHEBI:29105"/>
        <label>2</label>
    </ligand>
</feature>
<feature type="binding site" evidence="2">
    <location>
        <position position="104"/>
    </location>
    <ligand>
        <name>Zn(2+)</name>
        <dbReference type="ChEBI" id="CHEBI:29105"/>
        <label>2</label>
    </ligand>
</feature>
<accession>A0A7C6AAY2</accession>
<evidence type="ECO:0008006" key="4">
    <source>
        <dbReference type="Google" id="ProtNLM"/>
    </source>
</evidence>
<sequence length="278" mass="30758">MNKKFFISVDYEGIGGTVSWQEFSQEPARFRKLMANEVTAVIEGIREAYPESAIVICDAHGLGHDLLFEELPFGVMVVRGSPRQYSMIDTIDKTFDLLYFVGYHSKAGTVASTMDHTYSSATFYRIKINQQEVDEAMINAAVAGHFGVPLGFVSGDDKLIASVKQVFGKEIETVITKYSRSRFAALTRHPKDIGAEIKAKAKNAALKINTFKPFRFPSPCQIELQLNDTVRAQQVALIPGSKMIDGRTVSYKANNFLDGYKFILLAATLGSAAGKTYQ</sequence>